<dbReference type="Pfam" id="PF25077">
    <property type="entry name" value="DUF7800"/>
    <property type="match status" value="1"/>
</dbReference>
<reference evidence="3 4" key="1">
    <citation type="submission" date="2021-01" db="EMBL/GenBank/DDBJ databases">
        <title>Whole genome shotgun sequence of Actinoplanes couchii NBRC 106145.</title>
        <authorList>
            <person name="Komaki H."/>
            <person name="Tamura T."/>
        </authorList>
    </citation>
    <scope>NUCLEOTIDE SEQUENCE [LARGE SCALE GENOMIC DNA]</scope>
    <source>
        <strain evidence="3 4">NBRC 106145</strain>
    </source>
</reference>
<organism evidence="3 4">
    <name type="scientific">Actinoplanes couchii</name>
    <dbReference type="NCBI Taxonomy" id="403638"/>
    <lineage>
        <taxon>Bacteria</taxon>
        <taxon>Bacillati</taxon>
        <taxon>Actinomycetota</taxon>
        <taxon>Actinomycetes</taxon>
        <taxon>Micromonosporales</taxon>
        <taxon>Micromonosporaceae</taxon>
        <taxon>Actinoplanes</taxon>
    </lineage>
</organism>
<feature type="domain" description="PhoD-like phosphatase metallophosphatase" evidence="1">
    <location>
        <begin position="135"/>
        <end position="251"/>
    </location>
</feature>
<feature type="domain" description="DUF7800" evidence="2">
    <location>
        <begin position="3"/>
        <end position="91"/>
    </location>
</feature>
<dbReference type="Pfam" id="PF09423">
    <property type="entry name" value="PhoD"/>
    <property type="match status" value="1"/>
</dbReference>
<evidence type="ECO:0000259" key="2">
    <source>
        <dbReference type="Pfam" id="PF25077"/>
    </source>
</evidence>
<gene>
    <name evidence="3" type="ORF">Aco03nite_021500</name>
</gene>
<dbReference type="InterPro" id="IPR038607">
    <property type="entry name" value="PhoD-like_sf"/>
</dbReference>
<evidence type="ECO:0000313" key="3">
    <source>
        <dbReference type="EMBL" id="GID53746.1"/>
    </source>
</evidence>
<proteinExistence type="predicted"/>
<dbReference type="SUPFAM" id="SSF56300">
    <property type="entry name" value="Metallo-dependent phosphatases"/>
    <property type="match status" value="1"/>
</dbReference>
<accession>A0ABQ3X5F9</accession>
<dbReference type="InterPro" id="IPR018946">
    <property type="entry name" value="PhoD-like_MPP"/>
</dbReference>
<protein>
    <submittedName>
        <fullName evidence="3">Alkaline phosphatase</fullName>
    </submittedName>
</protein>
<dbReference type="EMBL" id="BOMG01000033">
    <property type="protein sequence ID" value="GID53746.1"/>
    <property type="molecule type" value="Genomic_DNA"/>
</dbReference>
<dbReference type="InterPro" id="IPR029052">
    <property type="entry name" value="Metallo-depent_PP-like"/>
</dbReference>
<dbReference type="InterPro" id="IPR056702">
    <property type="entry name" value="DUF7800"/>
</dbReference>
<dbReference type="PANTHER" id="PTHR37031:SF2">
    <property type="entry name" value="PHOD-LIKE PHOSPHATASE METALLOPHOSPHATASE DOMAIN-CONTAINING PROTEIN"/>
    <property type="match status" value="1"/>
</dbReference>
<dbReference type="PANTHER" id="PTHR37031">
    <property type="entry name" value="METALLOPHOSPHATASE BINDING DOMAIN PROTEIN"/>
    <property type="match status" value="1"/>
</dbReference>
<evidence type="ECO:0000259" key="1">
    <source>
        <dbReference type="Pfam" id="PF09423"/>
    </source>
</evidence>
<dbReference type="RefSeq" id="WP_239145055.1">
    <property type="nucleotide sequence ID" value="NZ_BAAAQE010000088.1"/>
</dbReference>
<dbReference type="Proteomes" id="UP000612282">
    <property type="component" value="Unassembled WGS sequence"/>
</dbReference>
<dbReference type="Gene3D" id="3.60.21.70">
    <property type="entry name" value="PhoD-like phosphatase"/>
    <property type="match status" value="1"/>
</dbReference>
<name>A0ABQ3X5F9_9ACTN</name>
<evidence type="ECO:0000313" key="4">
    <source>
        <dbReference type="Proteomes" id="UP000612282"/>
    </source>
</evidence>
<comment type="caution">
    <text evidence="3">The sequence shown here is derived from an EMBL/GenBank/DDBJ whole genome shotgun (WGS) entry which is preliminary data.</text>
</comment>
<dbReference type="CDD" id="cd07389">
    <property type="entry name" value="MPP_PhoD"/>
    <property type="match status" value="1"/>
</dbReference>
<sequence length="567" mass="63495">MTAQLLIGPVLRRVDGDRATLWMETTEPATVRVEVDQAGAGSARTFSAYGHHYSIVTVEGLAPDSANTYRLFLDDQQAWPEPDGEYPPPVIRTRAADDRDQPVSLIFGSCREATPQSSRRNLPPDALDAYSRRLMADPEARPDLLVLLGDQVYADETSAKVQKFLKRRRKAGHQGPEDQVVTFEEYTKLYLESWRDPEVRWLFATVPSVMIFDDHEIIDDWNTSSSWRADMAKEPWWRERISAGLASYWIYQHLGNLSPDELAADPLLQKVTSVEDATDLLHEFGLQVDDPEAAENTDVPYQWSYALDMGRTRLVVLDNRCNRVLTPGARSMLPAAEWNWFVDQAHGDYDHLVIGSSLPWLMPPAIHYLEAWNEQLAESPNPRAAAFGEKVRRAFDLEHWAAFGKSFAALGELFRRLGEGQLGEGKRIGAGGAYAAPASISVLSGDVHHSYVARADFGHAMTTPVYQLTCSPIHNEVPLPMRPLMKIAWSRAVAQVARGLARTGSVRRPDLRWKRMAKPYFGNAIGTLRLDGHRASALIEGTTKEGALQNVASVDYHPQDRSSTLRR</sequence>
<keyword evidence="4" id="KW-1185">Reference proteome</keyword>